<gene>
    <name evidence="5" type="primary">LOC108008344</name>
</gene>
<keyword evidence="1" id="KW-0677">Repeat</keyword>
<dbReference type="PANTHER" id="PTHR44314:SF1">
    <property type="entry name" value="CILIA- AND FLAGELLA-ASSOCIATED PROTEIN 70"/>
    <property type="match status" value="1"/>
</dbReference>
<dbReference type="InterPro" id="IPR011990">
    <property type="entry name" value="TPR-like_helical_dom_sf"/>
</dbReference>
<feature type="region of interest" description="Disordered" evidence="3">
    <location>
        <begin position="1"/>
        <end position="40"/>
    </location>
</feature>
<organism evidence="4 5">
    <name type="scientific">Drosophila suzukii</name>
    <name type="common">Spotted-wing drosophila fruit fly</name>
    <dbReference type="NCBI Taxonomy" id="28584"/>
    <lineage>
        <taxon>Eukaryota</taxon>
        <taxon>Metazoa</taxon>
        <taxon>Ecdysozoa</taxon>
        <taxon>Arthropoda</taxon>
        <taxon>Hexapoda</taxon>
        <taxon>Insecta</taxon>
        <taxon>Pterygota</taxon>
        <taxon>Neoptera</taxon>
        <taxon>Endopterygota</taxon>
        <taxon>Diptera</taxon>
        <taxon>Brachycera</taxon>
        <taxon>Muscomorpha</taxon>
        <taxon>Ephydroidea</taxon>
        <taxon>Drosophilidae</taxon>
        <taxon>Drosophila</taxon>
        <taxon>Sophophora</taxon>
    </lineage>
</organism>
<dbReference type="RefSeq" id="XP_016927664.4">
    <property type="nucleotide sequence ID" value="XM_017072175.4"/>
</dbReference>
<feature type="compositionally biased region" description="Basic residues" evidence="3">
    <location>
        <begin position="140"/>
        <end position="150"/>
    </location>
</feature>
<evidence type="ECO:0000256" key="3">
    <source>
        <dbReference type="SAM" id="MobiDB-lite"/>
    </source>
</evidence>
<dbReference type="AlphaFoldDB" id="A0AB39Z2W7"/>
<feature type="compositionally biased region" description="Acidic residues" evidence="3">
    <location>
        <begin position="180"/>
        <end position="189"/>
    </location>
</feature>
<evidence type="ECO:0000313" key="5">
    <source>
        <dbReference type="RefSeq" id="XP_016927664.4"/>
    </source>
</evidence>
<dbReference type="GeneID" id="108008344"/>
<dbReference type="GO" id="GO:0003341">
    <property type="term" value="P:cilium movement"/>
    <property type="evidence" value="ECO:0007669"/>
    <property type="project" value="TreeGrafter"/>
</dbReference>
<reference evidence="5" key="1">
    <citation type="submission" date="2025-08" db="UniProtKB">
        <authorList>
            <consortium name="RefSeq"/>
        </authorList>
    </citation>
    <scope>IDENTIFICATION</scope>
</reference>
<feature type="compositionally biased region" description="Low complexity" evidence="3">
    <location>
        <begin position="151"/>
        <end position="162"/>
    </location>
</feature>
<dbReference type="Gene3D" id="1.25.40.10">
    <property type="entry name" value="Tetratricopeptide repeat domain"/>
    <property type="match status" value="1"/>
</dbReference>
<proteinExistence type="predicted"/>
<sequence length="1056" mass="123317">MERNSVVGRNTVRRTARHTRRRRSTGGIEGNGSKTFEVPKVEKPPENRTLQQRVFLYIQLNELTKLPKTDYPLELHLYHPKNTLQKMQERYTTETIIYQHEFNLKKPVFALGVMQDDIEDMNTFSDQPLLISLYQRIPRRRRGGRKKSKKAVSSASQEVSQSNTGASENGENIRRKSYPDAEEAGEEGEGGNFSEERLELLSRGHCDLLQLFQRRRFISDITIFLYPEYHTLSKAKGHDKITSCSVWHMYSILPILKNFNFTNLAFLTLESIYNVPEELHPLAAELGLSVSFRAKEPEGDSLTFRVIPLCTYSGFISQIISDQNTSIVWEAIKRDLHPNMHLSFNQMETNSRIKLPKLFRLLLWEQDVDFQIHKIDAVTDLALINNSLHRFVLTEDMRKILEQAVVHNDYELLLQLYQETPSNVLYEGVLNPSIFGYPGVNYCRFAVRLKPLFEPEIKLSIPRSTLVMGPMFCTFKICFFQPICERNEPLDKYNESLLKRAKLRRCFDMEFLKEDEDDVDVCMELYRAFDDLISDTIGFIVKHGVQDIENNKDFFCCHLGNLSNLVLKICGCDFNVRMPTKSNIEFREMLTHMYKELMDRIEGIVTACNWKNSFDFPTHQDYGEHGLTRLMNEMRLVSQSGQRDLAIHIFEEIDKSTPNRIIFDFVTLINSVETLQFEQAARYFMKPRTSDWSGHYFTLLLQLYINYMMDLRSPDEEVLGTAKTNMIESLRQFADKNRLESEIWILLYCYYREAEYLPGMEFTRWKFQNLHEISSKTLAFTPTSLYELYLPVDFELRSSCTPMNIQFYPVFKLFARLGAYAFAEMVFSVVEQCFSEADVYLIKTTLKILQRQIDSKFRIIKVPTDNSVQGKLKRCYQLHINGSVEYARGRCDEAVKYFEELFLVTDPSDRSLFKLSFLRLGQLAFEREKFDLSERAYDICLPCSQRRKNFTANYGKGLALYHQNRLEEAIPFLSRCTEIDIFVPDVWGYLATINLRLSRNKTALECWKVAKMYPELSISKNVYAELDKIQYSDIHLLVDDDGNPAEKTSKMDFLPL</sequence>
<feature type="compositionally biased region" description="Basic residues" evidence="3">
    <location>
        <begin position="11"/>
        <end position="24"/>
    </location>
</feature>
<keyword evidence="2" id="KW-0802">TPR repeat</keyword>
<keyword evidence="4" id="KW-1185">Reference proteome</keyword>
<dbReference type="GO" id="GO:0031514">
    <property type="term" value="C:motile cilium"/>
    <property type="evidence" value="ECO:0007669"/>
    <property type="project" value="TreeGrafter"/>
</dbReference>
<evidence type="ECO:0000256" key="1">
    <source>
        <dbReference type="ARBA" id="ARBA00022737"/>
    </source>
</evidence>
<evidence type="ECO:0000313" key="4">
    <source>
        <dbReference type="Proteomes" id="UP001652628"/>
    </source>
</evidence>
<dbReference type="PANTHER" id="PTHR44314">
    <property type="entry name" value="CILIA- AND FLAGELLA-ASSOCIATED PROTEIN 70"/>
    <property type="match status" value="1"/>
</dbReference>
<dbReference type="InterPro" id="IPR052628">
    <property type="entry name" value="CFAP70"/>
</dbReference>
<feature type="region of interest" description="Disordered" evidence="3">
    <location>
        <begin position="140"/>
        <end position="192"/>
    </location>
</feature>
<dbReference type="GO" id="GO:0060271">
    <property type="term" value="P:cilium assembly"/>
    <property type="evidence" value="ECO:0007669"/>
    <property type="project" value="TreeGrafter"/>
</dbReference>
<dbReference type="SUPFAM" id="SSF48452">
    <property type="entry name" value="TPR-like"/>
    <property type="match status" value="1"/>
</dbReference>
<name>A0AB39Z2W7_DROSZ</name>
<dbReference type="GO" id="GO:0070062">
    <property type="term" value="C:extracellular exosome"/>
    <property type="evidence" value="ECO:0007669"/>
    <property type="project" value="TreeGrafter"/>
</dbReference>
<evidence type="ECO:0000256" key="2">
    <source>
        <dbReference type="ARBA" id="ARBA00022803"/>
    </source>
</evidence>
<accession>A0AB39Z2W7</accession>
<dbReference type="Proteomes" id="UP001652628">
    <property type="component" value="Chromosome 2L"/>
</dbReference>
<protein>
    <submittedName>
        <fullName evidence="5">Uncharacterized protein isoform X1</fullName>
    </submittedName>
</protein>